<dbReference type="OrthoDB" id="6501611at2759"/>
<reference evidence="2" key="1">
    <citation type="submission" date="2016-03" db="EMBL/GenBank/DDBJ databases">
        <title>Updated assembly of Pseudogymnoascus destructans, the fungus causing white-nose syndrome of bats.</title>
        <authorList>
            <person name="Palmer J.M."/>
            <person name="Drees K.P."/>
            <person name="Foster J.T."/>
            <person name="Lindner D.L."/>
        </authorList>
    </citation>
    <scope>NUCLEOTIDE SEQUENCE [LARGE SCALE GENOMIC DNA]</scope>
    <source>
        <strain evidence="2">20631-21</strain>
    </source>
</reference>
<sequence>MSTPLPPHSQSDTTITVPFPVSLALHPIINGITQLKFLGSASNETWADIVELVRICRMAWDPTVNVKATLDDWTRLTFGLDADSIGMDRTVWNGTGFAGQYPPEVARRYEGIDTTPDDLLLWFHHVPYTHRVHSVKIRKGDTIKIVGKPNGPELAPIDYIVLLPKGIID</sequence>
<dbReference type="GeneID" id="36286292"/>
<gene>
    <name evidence="2" type="ORF">VC83_03215</name>
</gene>
<dbReference type="PANTHER" id="PTHR39207:SF1">
    <property type="entry name" value="ALPHA-GLUCURONIDASE A"/>
    <property type="match status" value="1"/>
</dbReference>
<organism evidence="2">
    <name type="scientific">Pseudogymnoascus destructans</name>
    <dbReference type="NCBI Taxonomy" id="655981"/>
    <lineage>
        <taxon>Eukaryota</taxon>
        <taxon>Fungi</taxon>
        <taxon>Dikarya</taxon>
        <taxon>Ascomycota</taxon>
        <taxon>Pezizomycotina</taxon>
        <taxon>Leotiomycetes</taxon>
        <taxon>Thelebolales</taxon>
        <taxon>Thelebolaceae</taxon>
        <taxon>Pseudogymnoascus</taxon>
    </lineage>
</organism>
<dbReference type="InterPro" id="IPR011099">
    <property type="entry name" value="Glyco_hydro_67_C"/>
</dbReference>
<dbReference type="Pfam" id="PF07477">
    <property type="entry name" value="Glyco_hydro_67C"/>
    <property type="match status" value="1"/>
</dbReference>
<dbReference type="GO" id="GO:0005576">
    <property type="term" value="C:extracellular region"/>
    <property type="evidence" value="ECO:0007669"/>
    <property type="project" value="InterPro"/>
</dbReference>
<dbReference type="GO" id="GO:0046559">
    <property type="term" value="F:alpha-glucuronidase activity"/>
    <property type="evidence" value="ECO:0007669"/>
    <property type="project" value="InterPro"/>
</dbReference>
<dbReference type="InterPro" id="IPR037054">
    <property type="entry name" value="A-glucoronidase_C_sf"/>
</dbReference>
<name>A0A177ADP0_9PEZI</name>
<dbReference type="RefSeq" id="XP_024325469.1">
    <property type="nucleotide sequence ID" value="XM_024466863.1"/>
</dbReference>
<dbReference type="Gene3D" id="3.90.1330.10">
    <property type="entry name" value="Alpha-glucuronidase, C-terminal domain"/>
    <property type="match status" value="1"/>
</dbReference>
<dbReference type="Proteomes" id="UP000077154">
    <property type="component" value="Unassembled WGS sequence"/>
</dbReference>
<feature type="domain" description="Glycosyl hydrolase family 67 C-terminal" evidence="1">
    <location>
        <begin position="81"/>
        <end position="135"/>
    </location>
</feature>
<dbReference type="EMBL" id="KV441392">
    <property type="protein sequence ID" value="OAF60187.1"/>
    <property type="molecule type" value="Genomic_DNA"/>
</dbReference>
<evidence type="ECO:0000313" key="2">
    <source>
        <dbReference type="EMBL" id="OAF60187.1"/>
    </source>
</evidence>
<dbReference type="GO" id="GO:0045493">
    <property type="term" value="P:xylan catabolic process"/>
    <property type="evidence" value="ECO:0007669"/>
    <property type="project" value="InterPro"/>
</dbReference>
<dbReference type="AlphaFoldDB" id="A0A177ADP0"/>
<dbReference type="SUPFAM" id="SSF51445">
    <property type="entry name" value="(Trans)glycosidases"/>
    <property type="match status" value="1"/>
</dbReference>
<dbReference type="InterPro" id="IPR017853">
    <property type="entry name" value="GH"/>
</dbReference>
<proteinExistence type="predicted"/>
<evidence type="ECO:0000259" key="1">
    <source>
        <dbReference type="Pfam" id="PF07477"/>
    </source>
</evidence>
<accession>A0A177ADP0</accession>
<dbReference type="PANTHER" id="PTHR39207">
    <property type="entry name" value="ALPHA-GLUCURONIDASE A"/>
    <property type="match status" value="1"/>
</dbReference>
<protein>
    <recommendedName>
        <fullName evidence="1">Glycosyl hydrolase family 67 C-terminal domain-containing protein</fullName>
    </recommendedName>
</protein>